<dbReference type="Gene3D" id="3.20.20.70">
    <property type="entry name" value="Aldolase class I"/>
    <property type="match status" value="1"/>
</dbReference>
<dbReference type="Pfam" id="PF13186">
    <property type="entry name" value="SPASM"/>
    <property type="match status" value="1"/>
</dbReference>
<dbReference type="InterPro" id="IPR058240">
    <property type="entry name" value="rSAM_sf"/>
</dbReference>
<evidence type="ECO:0000313" key="15">
    <source>
        <dbReference type="Proteomes" id="UP000034298"/>
    </source>
</evidence>
<dbReference type="SFLD" id="SFLDG01072">
    <property type="entry name" value="dehydrogenase_like"/>
    <property type="match status" value="1"/>
</dbReference>
<protein>
    <submittedName>
        <fullName evidence="10 13">Sulfatase maturase</fullName>
    </submittedName>
</protein>
<dbReference type="RefSeq" id="WP_048040192.1">
    <property type="nucleotide sequence ID" value="NZ_CP029709.1"/>
</dbReference>
<keyword evidence="5" id="KW-0408">Iron</keyword>
<evidence type="ECO:0000256" key="7">
    <source>
        <dbReference type="ARBA" id="ARBA00023601"/>
    </source>
</evidence>
<reference evidence="14 15" key="1">
    <citation type="journal article" date="2015" name="ISME J.">
        <title>Genomic and phenotypic differentiation among Methanosarcina mazei populations from Columbia River sediment.</title>
        <authorList>
            <person name="Youngblut N.D."/>
            <person name="Wirth J.S."/>
            <person name="Henriksen J.R."/>
            <person name="Smith M."/>
            <person name="Simon H."/>
            <person name="Metcalf W.W."/>
            <person name="Whitaker R.J."/>
        </authorList>
    </citation>
    <scope>NUCLEOTIDE SEQUENCE [LARGE SCALE GENOMIC DNA]</scope>
    <source>
        <strain evidence="12 14">1.F.A.2.8</strain>
        <strain evidence="10 16">3.F.A.1A.1</strain>
        <strain evidence="9 15">3.F.A.1B.1</strain>
        <strain evidence="11 17">3.F.T.2.1</strain>
    </source>
</reference>
<dbReference type="SFLD" id="SFLDF00285">
    <property type="entry name" value="anaerobic_Ser-type_sulfatase-m"/>
    <property type="match status" value="1"/>
</dbReference>
<evidence type="ECO:0000313" key="9">
    <source>
        <dbReference type="EMBL" id="KKG29962.1"/>
    </source>
</evidence>
<organism evidence="10 16">
    <name type="scientific">Methanosarcina mazei</name>
    <name type="common">Methanosarcina frisia</name>
    <dbReference type="NCBI Taxonomy" id="2209"/>
    <lineage>
        <taxon>Archaea</taxon>
        <taxon>Methanobacteriati</taxon>
        <taxon>Methanobacteriota</taxon>
        <taxon>Stenosarchaea group</taxon>
        <taxon>Methanomicrobia</taxon>
        <taxon>Methanosarcinales</taxon>
        <taxon>Methanosarcinaceae</taxon>
        <taxon>Methanosarcina</taxon>
    </lineage>
</organism>
<evidence type="ECO:0000313" key="16">
    <source>
        <dbReference type="Proteomes" id="UP000034399"/>
    </source>
</evidence>
<dbReference type="Proteomes" id="UP000300067">
    <property type="component" value="Chromosome"/>
</dbReference>
<dbReference type="AlphaFoldDB" id="A0A0F8G8Z5"/>
<dbReference type="SUPFAM" id="SSF103642">
    <property type="entry name" value="Sec-C motif"/>
    <property type="match status" value="1"/>
</dbReference>
<dbReference type="InterPro" id="IPR023867">
    <property type="entry name" value="Sulphatase_maturase_rSAM"/>
</dbReference>
<dbReference type="NCBIfam" id="TIGR03942">
    <property type="entry name" value="sulfatase_rSAM"/>
    <property type="match status" value="1"/>
</dbReference>
<gene>
    <name evidence="13" type="ORF">DKM28_07170</name>
    <name evidence="9" type="ORF">DU30_09065</name>
    <name evidence="10" type="ORF">DU52_09520</name>
    <name evidence="12" type="ORF">DU58_06735</name>
    <name evidence="11" type="ORF">DU67_09560</name>
</gene>
<evidence type="ECO:0000313" key="17">
    <source>
        <dbReference type="Proteomes" id="UP000034424"/>
    </source>
</evidence>
<comment type="similarity">
    <text evidence="7">Belongs to the radical SAM superfamily. Anaerobic sulfatase-maturating enzyme family.</text>
</comment>
<dbReference type="GO" id="GO:0046872">
    <property type="term" value="F:metal ion binding"/>
    <property type="evidence" value="ECO:0007669"/>
    <property type="project" value="UniProtKB-KW"/>
</dbReference>
<evidence type="ECO:0000313" key="11">
    <source>
        <dbReference type="EMBL" id="KKG66231.1"/>
    </source>
</evidence>
<evidence type="ECO:0000256" key="4">
    <source>
        <dbReference type="ARBA" id="ARBA00022723"/>
    </source>
</evidence>
<dbReference type="PANTHER" id="PTHR43273:SF3">
    <property type="entry name" value="ANAEROBIC SULFATASE-MATURATING ENZYME HOMOLOG ASLB-RELATED"/>
    <property type="match status" value="1"/>
</dbReference>
<dbReference type="GO" id="GO:0051539">
    <property type="term" value="F:4 iron, 4 sulfur cluster binding"/>
    <property type="evidence" value="ECO:0007669"/>
    <property type="project" value="UniProtKB-KW"/>
</dbReference>
<dbReference type="Pfam" id="PF04055">
    <property type="entry name" value="Radical_SAM"/>
    <property type="match status" value="1"/>
</dbReference>
<dbReference type="InterPro" id="IPR023885">
    <property type="entry name" value="4Fe4S-binding_SPASM_dom"/>
</dbReference>
<dbReference type="Gene3D" id="3.10.450.50">
    <property type="match status" value="1"/>
</dbReference>
<dbReference type="Proteomes" id="UP000034227">
    <property type="component" value="Unassembled WGS sequence"/>
</dbReference>
<dbReference type="InterPro" id="IPR004027">
    <property type="entry name" value="SEC_C_motif"/>
</dbReference>
<evidence type="ECO:0000313" key="12">
    <source>
        <dbReference type="EMBL" id="KKH27410.1"/>
    </source>
</evidence>
<evidence type="ECO:0000256" key="1">
    <source>
        <dbReference type="ARBA" id="ARBA00001966"/>
    </source>
</evidence>
<sequence length="439" mass="50769">MTIQNRLPHRIHVLAKPAGAICNLACTYCFFLEKELLYPGSRFRMSDEILENYIRQLIAAHNSPQVTVAWQGGEPTLMGIDFYRRAVELQEKYRKPGMTFENTMQTNGTLLDDEWCRFFKENNFLIGISIDGPRELHDAYRVDKKGGGSFDRVMKGLRLLQKHGVEYNVLTTVNRVNADYPLEVYRFLRDEAGTDWIQFIPVIERINDEGRTLYQQGDRVSDRSVQPEQFGGFLSRIFDEWVRNDVGRVFVQTFEASARRWLGLPSGMCVFEETCGTGLALEHNGDLYSCDHFVEPEYLLGNIMENELGVLAASEKQYRFGQDKRDTLPQVCRECEVFFACRGECPKNRFLTTPSREYGLNYLCKGWKAFFQHVDYPMQIMAGLMRRDYPASEVMRILALDEAFQRTGRNEPCPCGSGLKFKRCHGRKDTRVKKEEMGM</sequence>
<evidence type="ECO:0000256" key="2">
    <source>
        <dbReference type="ARBA" id="ARBA00022485"/>
    </source>
</evidence>
<keyword evidence="3" id="KW-0949">S-adenosyl-L-methionine</keyword>
<keyword evidence="6" id="KW-0411">Iron-sulfur</keyword>
<dbReference type="GO" id="GO:0016491">
    <property type="term" value="F:oxidoreductase activity"/>
    <property type="evidence" value="ECO:0007669"/>
    <property type="project" value="InterPro"/>
</dbReference>
<dbReference type="PANTHER" id="PTHR43273">
    <property type="entry name" value="ANAEROBIC SULFATASE-MATURATING ENZYME HOMOLOG ASLB-RELATED"/>
    <property type="match status" value="1"/>
</dbReference>
<dbReference type="SFLD" id="SFLDG01386">
    <property type="entry name" value="main_SPASM_domain-containing"/>
    <property type="match status" value="1"/>
</dbReference>
<dbReference type="SFLD" id="SFLDG01384">
    <property type="entry name" value="thioether_bond_formation_requi"/>
    <property type="match status" value="1"/>
</dbReference>
<comment type="cofactor">
    <cofactor evidence="1">
        <name>[4Fe-4S] cluster</name>
        <dbReference type="ChEBI" id="CHEBI:49883"/>
    </cofactor>
</comment>
<evidence type="ECO:0000256" key="3">
    <source>
        <dbReference type="ARBA" id="ARBA00022691"/>
    </source>
</evidence>
<dbReference type="SFLD" id="SFLDS00029">
    <property type="entry name" value="Radical_SAM"/>
    <property type="match status" value="1"/>
</dbReference>
<dbReference type="SFLD" id="SFLDG01067">
    <property type="entry name" value="SPASM/twitch_domain_containing"/>
    <property type="match status" value="1"/>
</dbReference>
<accession>A0A0F8G8Z5</accession>
<name>A0A0F8G8Z5_METMZ</name>
<dbReference type="EMBL" id="JJQD01000116">
    <property type="protein sequence ID" value="KKH27410.1"/>
    <property type="molecule type" value="Genomic_DNA"/>
</dbReference>
<evidence type="ECO:0000313" key="13">
    <source>
        <dbReference type="EMBL" id="QCR15853.1"/>
    </source>
</evidence>
<dbReference type="EMBL" id="JJPA01000067">
    <property type="protein sequence ID" value="KKG35603.1"/>
    <property type="molecule type" value="Genomic_DNA"/>
</dbReference>
<dbReference type="InterPro" id="IPR047207">
    <property type="entry name" value="SPASM_anSME"/>
</dbReference>
<evidence type="ECO:0000313" key="10">
    <source>
        <dbReference type="EMBL" id="KKG35603.1"/>
    </source>
</evidence>
<dbReference type="Pfam" id="PF02810">
    <property type="entry name" value="SEC-C"/>
    <property type="match status" value="1"/>
</dbReference>
<proteinExistence type="inferred from homology"/>
<dbReference type="InterPro" id="IPR013785">
    <property type="entry name" value="Aldolase_TIM"/>
</dbReference>
<keyword evidence="2" id="KW-0004">4Fe-4S</keyword>
<dbReference type="Proteomes" id="UP000034298">
    <property type="component" value="Unassembled WGS sequence"/>
</dbReference>
<evidence type="ECO:0000256" key="6">
    <source>
        <dbReference type="ARBA" id="ARBA00023014"/>
    </source>
</evidence>
<evidence type="ECO:0000256" key="5">
    <source>
        <dbReference type="ARBA" id="ARBA00023004"/>
    </source>
</evidence>
<dbReference type="Proteomes" id="UP000034399">
    <property type="component" value="Unassembled WGS sequence"/>
</dbReference>
<dbReference type="NCBIfam" id="TIGR04085">
    <property type="entry name" value="rSAM_more_4Fe4S"/>
    <property type="match status" value="1"/>
</dbReference>
<dbReference type="InterPro" id="IPR034491">
    <property type="entry name" value="Anaerob_Ser_sulfatase-maturase"/>
</dbReference>
<dbReference type="EMBL" id="JJPC01000164">
    <property type="protein sequence ID" value="KKG29962.1"/>
    <property type="molecule type" value="Genomic_DNA"/>
</dbReference>
<feature type="domain" description="Radical SAM core" evidence="8">
    <location>
        <begin position="5"/>
        <end position="243"/>
    </location>
</feature>
<reference evidence="13 18" key="2">
    <citation type="submission" date="2018-05" db="EMBL/GenBank/DDBJ databases">
        <title>Methanosarcina gilichinskyana sp. nov., a novel methanogenic archaeon isolated from Holocene permafrost, North East Russia.</title>
        <authorList>
            <person name="Oshurkova V."/>
            <person name="Meer M."/>
            <person name="Bochkareva O."/>
            <person name="Shcherbakova V."/>
        </authorList>
    </citation>
    <scope>NUCLEOTIDE SEQUENCE [LARGE SCALE GENOMIC DNA]</scope>
    <source>
        <strain evidence="13 18">JL01</strain>
    </source>
</reference>
<dbReference type="EMBL" id="CP029709">
    <property type="protein sequence ID" value="QCR15853.1"/>
    <property type="molecule type" value="Genomic_DNA"/>
</dbReference>
<evidence type="ECO:0000313" key="18">
    <source>
        <dbReference type="Proteomes" id="UP000300067"/>
    </source>
</evidence>
<dbReference type="SUPFAM" id="SSF102114">
    <property type="entry name" value="Radical SAM enzymes"/>
    <property type="match status" value="1"/>
</dbReference>
<dbReference type="CDD" id="cd01335">
    <property type="entry name" value="Radical_SAM"/>
    <property type="match status" value="1"/>
</dbReference>
<dbReference type="Proteomes" id="UP000034424">
    <property type="component" value="Unassembled WGS sequence"/>
</dbReference>
<keyword evidence="4" id="KW-0479">Metal-binding</keyword>
<dbReference type="EMBL" id="JJPL01000057">
    <property type="protein sequence ID" value="KKG66231.1"/>
    <property type="molecule type" value="Genomic_DNA"/>
</dbReference>
<evidence type="ECO:0000313" key="14">
    <source>
        <dbReference type="Proteomes" id="UP000034227"/>
    </source>
</evidence>
<dbReference type="InterPro" id="IPR007197">
    <property type="entry name" value="rSAM"/>
</dbReference>
<dbReference type="PATRIC" id="fig|2209.49.peg.1433"/>
<dbReference type="CDD" id="cd21120">
    <property type="entry name" value="SPASM_anSME"/>
    <property type="match status" value="1"/>
</dbReference>
<evidence type="ECO:0000259" key="8">
    <source>
        <dbReference type="PROSITE" id="PS51918"/>
    </source>
</evidence>
<dbReference type="PROSITE" id="PS51918">
    <property type="entry name" value="RADICAL_SAM"/>
    <property type="match status" value="1"/>
</dbReference>